<accession>A0ABS2NSQ8</accession>
<evidence type="ECO:0000256" key="3">
    <source>
        <dbReference type="SAM" id="Phobius"/>
    </source>
</evidence>
<dbReference type="InterPro" id="IPR009825">
    <property type="entry name" value="ECF_substrate-spec-like"/>
</dbReference>
<dbReference type="PANTHER" id="PTHR37815">
    <property type="entry name" value="UPF0397 PROTEIN BC_2624-RELATED"/>
    <property type="match status" value="1"/>
</dbReference>
<evidence type="ECO:0000256" key="2">
    <source>
        <dbReference type="ARBA" id="ARBA00022989"/>
    </source>
</evidence>
<proteinExistence type="predicted"/>
<dbReference type="RefSeq" id="WP_204403596.1">
    <property type="nucleotide sequence ID" value="NZ_JAFBEE010000019.1"/>
</dbReference>
<dbReference type="Pfam" id="PF07155">
    <property type="entry name" value="ECF-ribofla_trS"/>
    <property type="match status" value="1"/>
</dbReference>
<keyword evidence="5" id="KW-1185">Reference proteome</keyword>
<feature type="transmembrane region" description="Helical" evidence="3">
    <location>
        <begin position="76"/>
        <end position="95"/>
    </location>
</feature>
<name>A0ABS2NSQ8_9FIRM</name>
<feature type="transmembrane region" description="Helical" evidence="3">
    <location>
        <begin position="135"/>
        <end position="161"/>
    </location>
</feature>
<comment type="caution">
    <text evidence="4">The sequence shown here is derived from an EMBL/GenBank/DDBJ whole genome shotgun (WGS) entry which is preliminary data.</text>
</comment>
<dbReference type="Proteomes" id="UP001314796">
    <property type="component" value="Unassembled WGS sequence"/>
</dbReference>
<protein>
    <submittedName>
        <fullName evidence="4">Membrane protein</fullName>
    </submittedName>
</protein>
<keyword evidence="1 3" id="KW-0812">Transmembrane</keyword>
<evidence type="ECO:0000313" key="4">
    <source>
        <dbReference type="EMBL" id="MBM7615897.1"/>
    </source>
</evidence>
<dbReference type="PANTHER" id="PTHR37815:SF3">
    <property type="entry name" value="UPF0397 PROTEIN SPR0429"/>
    <property type="match status" value="1"/>
</dbReference>
<keyword evidence="3" id="KW-0472">Membrane</keyword>
<sequence>MRRNSTQDIALIGLLIALVAVATMAIKVPMPTAQGYIHLGDSMVFLTAVMFGRRKGAIAGGVGSALADLLLGYNQYVIPTLIIKGLMGFIVGAVADQESQGLFNIRNILAFLVGAAVMATGYMITNIIFYGDVPAALVGLVGDLIQSSMGAVIFIPIGMALKKSDYFKNFVLK</sequence>
<evidence type="ECO:0000256" key="1">
    <source>
        <dbReference type="ARBA" id="ARBA00022692"/>
    </source>
</evidence>
<keyword evidence="2 3" id="KW-1133">Transmembrane helix</keyword>
<dbReference type="Gene3D" id="1.10.1760.20">
    <property type="match status" value="1"/>
</dbReference>
<organism evidence="4 5">
    <name type="scientific">Alkaliphilus hydrothermalis</name>
    <dbReference type="NCBI Taxonomy" id="1482730"/>
    <lineage>
        <taxon>Bacteria</taxon>
        <taxon>Bacillati</taxon>
        <taxon>Bacillota</taxon>
        <taxon>Clostridia</taxon>
        <taxon>Peptostreptococcales</taxon>
        <taxon>Natronincolaceae</taxon>
        <taxon>Alkaliphilus</taxon>
    </lineage>
</organism>
<reference evidence="4 5" key="1">
    <citation type="submission" date="2021-01" db="EMBL/GenBank/DDBJ databases">
        <title>Genomic Encyclopedia of Type Strains, Phase IV (KMG-IV): sequencing the most valuable type-strain genomes for metagenomic binning, comparative biology and taxonomic classification.</title>
        <authorList>
            <person name="Goeker M."/>
        </authorList>
    </citation>
    <scope>NUCLEOTIDE SEQUENCE [LARGE SCALE GENOMIC DNA]</scope>
    <source>
        <strain evidence="4 5">DSM 25890</strain>
    </source>
</reference>
<gene>
    <name evidence="4" type="ORF">JOC73_002471</name>
</gene>
<evidence type="ECO:0000313" key="5">
    <source>
        <dbReference type="Proteomes" id="UP001314796"/>
    </source>
</evidence>
<dbReference type="EMBL" id="JAFBEE010000019">
    <property type="protein sequence ID" value="MBM7615897.1"/>
    <property type="molecule type" value="Genomic_DNA"/>
</dbReference>
<feature type="transmembrane region" description="Helical" evidence="3">
    <location>
        <begin position="107"/>
        <end position="129"/>
    </location>
</feature>